<name>A0A401QXD1_STRNR</name>
<proteinExistence type="predicted"/>
<reference evidence="3 4" key="1">
    <citation type="journal article" date="2019" name="Microbiol. Resour. Announc.">
        <title>Draft Genome Sequence of the Most Traditional epsilon-Poly-l-Lysine Producer, Streptomyces albulus NBRC14147.</title>
        <authorList>
            <person name="Yamanaka K."/>
            <person name="Hamano Y."/>
        </authorList>
    </citation>
    <scope>NUCLEOTIDE SEQUENCE [LARGE SCALE GENOMIC DNA]</scope>
    <source>
        <strain evidence="3 4">NBRC 14147</strain>
    </source>
</reference>
<sequence length="257" mass="28274">MARDLATVLKRGANEPGKRRVVHHRQPGGHSARQREKSFDRKKGAPDFATEVENDKRENAFIADRREGLAGYATSASSTTPVQECGEARRTTRCACAARWSGIGERAASTRHATPPLKRRKEGEWRDVPLPEFFAAYADRFPVLDPQGGMTRPGLVRNSWDRAIKRLGLRDDTPHDLRRKWATATLTGGWHSSGAPSARAPVHQGHGRSVRPSHPGRPRALPPSRDDGPPGLPPGGAGGRLGGMSRYRIPSSRRTRR</sequence>
<dbReference type="Proteomes" id="UP000288351">
    <property type="component" value="Unassembled WGS sequence"/>
</dbReference>
<evidence type="ECO:0000313" key="3">
    <source>
        <dbReference type="EMBL" id="GCB90020.1"/>
    </source>
</evidence>
<gene>
    <name evidence="3" type="ORF">SALB_02714</name>
</gene>
<evidence type="ECO:0000256" key="2">
    <source>
        <dbReference type="SAM" id="MobiDB-lite"/>
    </source>
</evidence>
<dbReference type="GO" id="GO:0003677">
    <property type="term" value="F:DNA binding"/>
    <property type="evidence" value="ECO:0007669"/>
    <property type="project" value="InterPro"/>
</dbReference>
<dbReference type="AlphaFoldDB" id="A0A401QXD1"/>
<feature type="region of interest" description="Disordered" evidence="2">
    <location>
        <begin position="1"/>
        <end position="47"/>
    </location>
</feature>
<keyword evidence="1" id="KW-0233">DNA recombination</keyword>
<dbReference type="GO" id="GO:0015074">
    <property type="term" value="P:DNA integration"/>
    <property type="evidence" value="ECO:0007669"/>
    <property type="project" value="InterPro"/>
</dbReference>
<dbReference type="SUPFAM" id="SSF56349">
    <property type="entry name" value="DNA breaking-rejoining enzymes"/>
    <property type="match status" value="1"/>
</dbReference>
<dbReference type="Gene3D" id="1.10.443.10">
    <property type="entry name" value="Intergrase catalytic core"/>
    <property type="match status" value="1"/>
</dbReference>
<feature type="region of interest" description="Disordered" evidence="2">
    <location>
        <begin position="187"/>
        <end position="257"/>
    </location>
</feature>
<dbReference type="InterPro" id="IPR011010">
    <property type="entry name" value="DNA_brk_join_enz"/>
</dbReference>
<dbReference type="EMBL" id="BHXC01000006">
    <property type="protein sequence ID" value="GCB90020.1"/>
    <property type="molecule type" value="Genomic_DNA"/>
</dbReference>
<accession>A0A401QXD1</accession>
<dbReference type="GO" id="GO:0006310">
    <property type="term" value="P:DNA recombination"/>
    <property type="evidence" value="ECO:0007669"/>
    <property type="project" value="UniProtKB-KW"/>
</dbReference>
<protein>
    <submittedName>
        <fullName evidence="3">Uncharacterized protein</fullName>
    </submittedName>
</protein>
<feature type="compositionally biased region" description="Basic and acidic residues" evidence="2">
    <location>
        <begin position="33"/>
        <end position="45"/>
    </location>
</feature>
<dbReference type="InterPro" id="IPR013762">
    <property type="entry name" value="Integrase-like_cat_sf"/>
</dbReference>
<feature type="compositionally biased region" description="Basic residues" evidence="2">
    <location>
        <begin position="205"/>
        <end position="217"/>
    </location>
</feature>
<evidence type="ECO:0000256" key="1">
    <source>
        <dbReference type="ARBA" id="ARBA00023172"/>
    </source>
</evidence>
<evidence type="ECO:0000313" key="4">
    <source>
        <dbReference type="Proteomes" id="UP000288351"/>
    </source>
</evidence>
<organism evidence="3 4">
    <name type="scientific">Streptomyces noursei</name>
    <name type="common">Streptomyces albulus</name>
    <dbReference type="NCBI Taxonomy" id="1971"/>
    <lineage>
        <taxon>Bacteria</taxon>
        <taxon>Bacillati</taxon>
        <taxon>Actinomycetota</taxon>
        <taxon>Actinomycetes</taxon>
        <taxon>Kitasatosporales</taxon>
        <taxon>Streptomycetaceae</taxon>
        <taxon>Streptomyces</taxon>
    </lineage>
</organism>
<comment type="caution">
    <text evidence="3">The sequence shown here is derived from an EMBL/GenBank/DDBJ whole genome shotgun (WGS) entry which is preliminary data.</text>
</comment>